<name>A0A2K8L497_MARES</name>
<proteinExistence type="predicted"/>
<reference evidence="2 3" key="1">
    <citation type="submission" date="2016-12" db="EMBL/GenBank/DDBJ databases">
        <title>Isolation and genomic insights into novel planktonic Zetaproteobacteria from stratified waters of the Chesapeake Bay.</title>
        <authorList>
            <person name="McAllister S.M."/>
            <person name="Kato S."/>
            <person name="Chan C.S."/>
            <person name="Chiu B.K."/>
            <person name="Field E.K."/>
        </authorList>
    </citation>
    <scope>NUCLEOTIDE SEQUENCE [LARGE SCALE GENOMIC DNA]</scope>
    <source>
        <strain evidence="2 3">CP-5</strain>
    </source>
</reference>
<dbReference type="EMBL" id="CP018799">
    <property type="protein sequence ID" value="ATX80661.1"/>
    <property type="molecule type" value="Genomic_DNA"/>
</dbReference>
<dbReference type="AlphaFoldDB" id="A0A2K8L497"/>
<keyword evidence="1" id="KW-0175">Coiled coil</keyword>
<keyword evidence="3" id="KW-1185">Reference proteome</keyword>
<protein>
    <submittedName>
        <fullName evidence="2">Uncharacterized protein</fullName>
    </submittedName>
</protein>
<evidence type="ECO:0000313" key="3">
    <source>
        <dbReference type="Proteomes" id="UP000231701"/>
    </source>
</evidence>
<dbReference type="Proteomes" id="UP000231701">
    <property type="component" value="Chromosome"/>
</dbReference>
<dbReference type="RefSeq" id="WP_100278406.1">
    <property type="nucleotide sequence ID" value="NZ_CP018799.1"/>
</dbReference>
<accession>A0A2K8L497</accession>
<sequence length="233" mass="27075">MKESAIEKRNRLRDKKEFAALEKKLEEAEKSKTKIAQLYVNEGALRLEQTINLKNEKRALEREVDALREKLKPHGAKVIGENRLKNLEGFVAEEIPTSEELADILFHAYEGLDGRNRIAVFGVIEQCPVTFEIDLDDYREELTITPFWSDSDIFRTQDSAKKLVTEAIKIALDKCFMDAFNRPIDCSKLLETPEGRIEYWKFLNETNNRELWNASLKKLEEACESDEEFQKIT</sequence>
<organism evidence="2 3">
    <name type="scientific">Mariprofundus aestuarium</name>
    <dbReference type="NCBI Taxonomy" id="1921086"/>
    <lineage>
        <taxon>Bacteria</taxon>
        <taxon>Pseudomonadati</taxon>
        <taxon>Pseudomonadota</taxon>
        <taxon>Candidatius Mariprofundia</taxon>
        <taxon>Mariprofundales</taxon>
        <taxon>Mariprofundaceae</taxon>
        <taxon>Mariprofundus</taxon>
    </lineage>
</organism>
<evidence type="ECO:0000256" key="1">
    <source>
        <dbReference type="SAM" id="Coils"/>
    </source>
</evidence>
<evidence type="ECO:0000313" key="2">
    <source>
        <dbReference type="EMBL" id="ATX80661.1"/>
    </source>
</evidence>
<feature type="coiled-coil region" evidence="1">
    <location>
        <begin position="2"/>
        <end position="70"/>
    </location>
</feature>
<dbReference type="KEGG" id="maes:Ga0123461_2256"/>
<gene>
    <name evidence="2" type="ORF">Ga0123461_2256</name>
</gene>